<gene>
    <name evidence="1" type="ORF">F8M41_014791</name>
</gene>
<dbReference type="OrthoDB" id="2361517at2759"/>
<dbReference type="AlphaFoldDB" id="A0A8H4ENM9"/>
<name>A0A8H4ENM9_GIGMA</name>
<proteinExistence type="predicted"/>
<accession>A0A8H4ENM9</accession>
<keyword evidence="2" id="KW-1185">Reference proteome</keyword>
<evidence type="ECO:0000313" key="2">
    <source>
        <dbReference type="Proteomes" id="UP000439903"/>
    </source>
</evidence>
<sequence>MTNNTYVKLCDFLVNADEENITGGSAIYQVIEYEPWTSKFKLKSMIGRAVSFANNQIARGSSRYKTLQEVMQEVNKI</sequence>
<organism evidence="1 2">
    <name type="scientific">Gigaspora margarita</name>
    <dbReference type="NCBI Taxonomy" id="4874"/>
    <lineage>
        <taxon>Eukaryota</taxon>
        <taxon>Fungi</taxon>
        <taxon>Fungi incertae sedis</taxon>
        <taxon>Mucoromycota</taxon>
        <taxon>Glomeromycotina</taxon>
        <taxon>Glomeromycetes</taxon>
        <taxon>Diversisporales</taxon>
        <taxon>Gigasporaceae</taxon>
        <taxon>Gigaspora</taxon>
    </lineage>
</organism>
<dbReference type="EMBL" id="WTPW01000305">
    <property type="protein sequence ID" value="KAF0525053.1"/>
    <property type="molecule type" value="Genomic_DNA"/>
</dbReference>
<protein>
    <submittedName>
        <fullName evidence="1">Uncharacterized protein</fullName>
    </submittedName>
</protein>
<comment type="caution">
    <text evidence="1">The sequence shown here is derived from an EMBL/GenBank/DDBJ whole genome shotgun (WGS) entry which is preliminary data.</text>
</comment>
<reference evidence="1 2" key="1">
    <citation type="journal article" date="2019" name="Environ. Microbiol.">
        <title>At the nexus of three kingdoms: the genome of the mycorrhizal fungus Gigaspora margarita provides insights into plant, endobacterial and fungal interactions.</title>
        <authorList>
            <person name="Venice F."/>
            <person name="Ghignone S."/>
            <person name="Salvioli di Fossalunga A."/>
            <person name="Amselem J."/>
            <person name="Novero M."/>
            <person name="Xianan X."/>
            <person name="Sedzielewska Toro K."/>
            <person name="Morin E."/>
            <person name="Lipzen A."/>
            <person name="Grigoriev I.V."/>
            <person name="Henrissat B."/>
            <person name="Martin F.M."/>
            <person name="Bonfante P."/>
        </authorList>
    </citation>
    <scope>NUCLEOTIDE SEQUENCE [LARGE SCALE GENOMIC DNA]</scope>
    <source>
        <strain evidence="1 2">BEG34</strain>
    </source>
</reference>
<evidence type="ECO:0000313" key="1">
    <source>
        <dbReference type="EMBL" id="KAF0525053.1"/>
    </source>
</evidence>
<dbReference type="Proteomes" id="UP000439903">
    <property type="component" value="Unassembled WGS sequence"/>
</dbReference>